<dbReference type="PANTHER" id="PTHR24390">
    <property type="entry name" value="ZINC FINGER PROTEIN"/>
    <property type="match status" value="1"/>
</dbReference>
<feature type="region of interest" description="Disordered" evidence="10">
    <location>
        <begin position="234"/>
        <end position="263"/>
    </location>
</feature>
<evidence type="ECO:0000256" key="7">
    <source>
        <dbReference type="ARBA" id="ARBA00023125"/>
    </source>
</evidence>
<evidence type="ECO:0000256" key="8">
    <source>
        <dbReference type="ARBA" id="ARBA00023163"/>
    </source>
</evidence>
<feature type="compositionally biased region" description="Basic and acidic residues" evidence="10">
    <location>
        <begin position="499"/>
        <end position="508"/>
    </location>
</feature>
<protein>
    <submittedName>
        <fullName evidence="11">Zinc finger 271-like</fullName>
    </submittedName>
</protein>
<evidence type="ECO:0000256" key="5">
    <source>
        <dbReference type="ARBA" id="ARBA00022833"/>
    </source>
</evidence>
<evidence type="ECO:0000256" key="1">
    <source>
        <dbReference type="ARBA" id="ARBA00004123"/>
    </source>
</evidence>
<dbReference type="GO" id="GO:0008270">
    <property type="term" value="F:zinc ion binding"/>
    <property type="evidence" value="ECO:0007669"/>
    <property type="project" value="UniProtKB-KW"/>
</dbReference>
<evidence type="ECO:0000256" key="4">
    <source>
        <dbReference type="ARBA" id="ARBA00022771"/>
    </source>
</evidence>
<keyword evidence="9" id="KW-0539">Nucleus</keyword>
<dbReference type="FunFam" id="3.30.160.60:FF:000339">
    <property type="entry name" value="zinc finger protein 300"/>
    <property type="match status" value="1"/>
</dbReference>
<accession>A0A6S7HEP6</accession>
<keyword evidence="4" id="KW-0863">Zinc-finger</keyword>
<dbReference type="EMBL" id="CACRXK020002479">
    <property type="protein sequence ID" value="CAB3994510.1"/>
    <property type="molecule type" value="Genomic_DNA"/>
</dbReference>
<keyword evidence="12" id="KW-1185">Reference proteome</keyword>
<gene>
    <name evidence="11" type="ORF">PACLA_8A037508</name>
</gene>
<feature type="region of interest" description="Disordered" evidence="10">
    <location>
        <begin position="493"/>
        <end position="515"/>
    </location>
</feature>
<dbReference type="GO" id="GO:0003700">
    <property type="term" value="F:DNA-binding transcription factor activity"/>
    <property type="evidence" value="ECO:0007669"/>
    <property type="project" value="TreeGrafter"/>
</dbReference>
<sequence length="906" mass="102478">MSQSENSDKIYECQTCGKTFNRRTYLQLHEKIHGEKCYKCNICDKSFSQPAGLWIHKKHQSCLKRNSPSNIDTSPCNANGQFDDGKRHKCDICNRRFSQKHLLTYHKRTHTGENPYPCTICGKMFRGTATLKYHERTHTGHKPHKCIFCVKAFTQLGPLRLHCRNDHQSEKIYECEVCKKQFEKFKELSSHKKTHLGASNHGKFPCQTVQRETPSNQVTRDHCQRHGELKVTRYETRSNLSIRSGSGDEERKGISDSEDKSSSGSLFCIRKKNMNSFQSSDTSKSTTYKTRSTTSIIGCMITNHADEQVLARPAKEGNGNPCLTGKKYKCNVCSQEFSHAHVLKDHKRIHTGENPHPCTICGKTFRTPGSLTVHQRTHNGQKPYKCIFCSECFTQRGTLLRHCRRVHFSDQIYECDICKEKFEKYRDLSSHKHVHFDVSCTVVKPLYDKKVDELEPFQGTCLDVVPLISPLNVNMGDCDSNKENNSLVLAERSSNVPHDPNDGHERHSTHGPNSTCEQVGNIDISCLEESLSAKHCIKQANRDSDMYAENDSEVLAGHSCQGGHLKHCTNPPFRAYKELGNMNISFSDESLPVRIKQEREDSDSSNDSGVSPDTSPLDAHVKCDESESDSIYEVYMEPIKMDHEGKDYLSIIGNCPSQTTGNISISSQESQNVPTDGVGKCSKTISDNDELSNCSRVTTPDNDNLFSCCSGDQRNSFFEKKSETSISSQFLHGNHATFTAQLPVVNNQKWKEDHPIRTSNCYLVKNNSADLLPNSIEMGLECSNNMPVHSDVFSSDDNDEMLYSDTKCAGTSNVRELLENQENFTKMNTLPCFQNSITRISDDDNKMNPVPNQGVLEHQCRHRTGIALEDLQQNPKYEYRKTLINGIQYICFKCDVLPASCHLGKQ</sequence>
<dbReference type="Proteomes" id="UP001152795">
    <property type="component" value="Unassembled WGS sequence"/>
</dbReference>
<dbReference type="AlphaFoldDB" id="A0A6S7HEP6"/>
<dbReference type="FunFam" id="3.30.160.60:FF:000322">
    <property type="entry name" value="GDNF-inducible zinc finger protein 1"/>
    <property type="match status" value="1"/>
</dbReference>
<dbReference type="Pfam" id="PF00096">
    <property type="entry name" value="zf-C2H2"/>
    <property type="match status" value="5"/>
</dbReference>
<name>A0A6S7HEP6_PARCT</name>
<feature type="compositionally biased region" description="Basic and acidic residues" evidence="10">
    <location>
        <begin position="246"/>
        <end position="261"/>
    </location>
</feature>
<feature type="region of interest" description="Disordered" evidence="10">
    <location>
        <begin position="595"/>
        <end position="621"/>
    </location>
</feature>
<dbReference type="FunFam" id="3.30.160.60:FF:000902">
    <property type="entry name" value="Zinc finger protein 445"/>
    <property type="match status" value="1"/>
</dbReference>
<dbReference type="GO" id="GO:0006357">
    <property type="term" value="P:regulation of transcription by RNA polymerase II"/>
    <property type="evidence" value="ECO:0007669"/>
    <property type="project" value="TreeGrafter"/>
</dbReference>
<evidence type="ECO:0000256" key="3">
    <source>
        <dbReference type="ARBA" id="ARBA00022737"/>
    </source>
</evidence>
<feature type="compositionally biased region" description="Polar residues" evidence="10">
    <location>
        <begin position="605"/>
        <end position="614"/>
    </location>
</feature>
<proteinExistence type="predicted"/>
<keyword evidence="2" id="KW-0479">Metal-binding</keyword>
<evidence type="ECO:0000313" key="12">
    <source>
        <dbReference type="Proteomes" id="UP001152795"/>
    </source>
</evidence>
<keyword evidence="7" id="KW-0238">DNA-binding</keyword>
<keyword evidence="3" id="KW-0677">Repeat</keyword>
<evidence type="ECO:0000256" key="10">
    <source>
        <dbReference type="SAM" id="MobiDB-lite"/>
    </source>
</evidence>
<keyword evidence="8" id="KW-0804">Transcription</keyword>
<reference evidence="11" key="1">
    <citation type="submission" date="2020-04" db="EMBL/GenBank/DDBJ databases">
        <authorList>
            <person name="Alioto T."/>
            <person name="Alioto T."/>
            <person name="Gomez Garrido J."/>
        </authorList>
    </citation>
    <scope>NUCLEOTIDE SEQUENCE</scope>
    <source>
        <strain evidence="11">A484AB</strain>
    </source>
</reference>
<dbReference type="GO" id="GO:0005634">
    <property type="term" value="C:nucleus"/>
    <property type="evidence" value="ECO:0007669"/>
    <property type="project" value="UniProtKB-SubCell"/>
</dbReference>
<organism evidence="11 12">
    <name type="scientific">Paramuricea clavata</name>
    <name type="common">Red gorgonian</name>
    <name type="synonym">Violescent sea-whip</name>
    <dbReference type="NCBI Taxonomy" id="317549"/>
    <lineage>
        <taxon>Eukaryota</taxon>
        <taxon>Metazoa</taxon>
        <taxon>Cnidaria</taxon>
        <taxon>Anthozoa</taxon>
        <taxon>Octocorallia</taxon>
        <taxon>Malacalcyonacea</taxon>
        <taxon>Plexauridae</taxon>
        <taxon>Paramuricea</taxon>
    </lineage>
</organism>
<dbReference type="PROSITE" id="PS00028">
    <property type="entry name" value="ZINC_FINGER_C2H2_1"/>
    <property type="match status" value="9"/>
</dbReference>
<dbReference type="PANTHER" id="PTHR24390:SF159">
    <property type="entry name" value="GROWTH FACTOR INDEPENDENT 1 TRANSCRIPTIONAL REPRESSOR"/>
    <property type="match status" value="1"/>
</dbReference>
<dbReference type="InterPro" id="IPR036236">
    <property type="entry name" value="Znf_C2H2_sf"/>
</dbReference>
<dbReference type="FunFam" id="3.30.160.60:FF:000446">
    <property type="entry name" value="Zinc finger protein"/>
    <property type="match status" value="2"/>
</dbReference>
<keyword evidence="5" id="KW-0862">Zinc</keyword>
<keyword evidence="6" id="KW-0805">Transcription regulation</keyword>
<dbReference type="Pfam" id="PF13912">
    <property type="entry name" value="zf-C2H2_6"/>
    <property type="match status" value="2"/>
</dbReference>
<dbReference type="Gene3D" id="3.30.160.60">
    <property type="entry name" value="Classic Zinc Finger"/>
    <property type="match status" value="9"/>
</dbReference>
<dbReference type="PROSITE" id="PS50157">
    <property type="entry name" value="ZINC_FINGER_C2H2_2"/>
    <property type="match status" value="10"/>
</dbReference>
<dbReference type="SUPFAM" id="SSF57667">
    <property type="entry name" value="beta-beta-alpha zinc fingers"/>
    <property type="match status" value="6"/>
</dbReference>
<evidence type="ECO:0000256" key="9">
    <source>
        <dbReference type="ARBA" id="ARBA00023242"/>
    </source>
</evidence>
<evidence type="ECO:0000256" key="2">
    <source>
        <dbReference type="ARBA" id="ARBA00022723"/>
    </source>
</evidence>
<dbReference type="InterPro" id="IPR013087">
    <property type="entry name" value="Znf_C2H2_type"/>
</dbReference>
<dbReference type="OrthoDB" id="8117402at2759"/>
<comment type="caution">
    <text evidence="11">The sequence shown here is derived from an EMBL/GenBank/DDBJ whole genome shotgun (WGS) entry which is preliminary data.</text>
</comment>
<evidence type="ECO:0000313" key="11">
    <source>
        <dbReference type="EMBL" id="CAB3994510.1"/>
    </source>
</evidence>
<comment type="subcellular location">
    <subcellularLocation>
        <location evidence="1">Nucleus</location>
    </subcellularLocation>
</comment>
<dbReference type="SMART" id="SM00355">
    <property type="entry name" value="ZnF_C2H2"/>
    <property type="match status" value="10"/>
</dbReference>
<dbReference type="GO" id="GO:0000978">
    <property type="term" value="F:RNA polymerase II cis-regulatory region sequence-specific DNA binding"/>
    <property type="evidence" value="ECO:0007669"/>
    <property type="project" value="TreeGrafter"/>
</dbReference>
<evidence type="ECO:0000256" key="6">
    <source>
        <dbReference type="ARBA" id="ARBA00023015"/>
    </source>
</evidence>